<dbReference type="eggNOG" id="COG0457">
    <property type="taxonomic scope" value="Bacteria"/>
</dbReference>
<evidence type="ECO:0000313" key="3">
    <source>
        <dbReference type="Proteomes" id="UP000002072"/>
    </source>
</evidence>
<organism evidence="2 3">
    <name type="scientific">Streptobacillus moniliformis (strain ATCC 14647 / DSM 12112 / NCTC 10651 / 9901)</name>
    <dbReference type="NCBI Taxonomy" id="519441"/>
    <lineage>
        <taxon>Bacteria</taxon>
        <taxon>Fusobacteriati</taxon>
        <taxon>Fusobacteriota</taxon>
        <taxon>Fusobacteriia</taxon>
        <taxon>Fusobacteriales</taxon>
        <taxon>Leptotrichiaceae</taxon>
        <taxon>Streptobacillus</taxon>
    </lineage>
</organism>
<evidence type="ECO:0000313" key="2">
    <source>
        <dbReference type="EMBL" id="ACZ01940.1"/>
    </source>
</evidence>
<dbReference type="GeneID" id="29674298"/>
<dbReference type="KEGG" id="smf:Smon_1509"/>
<keyword evidence="2" id="KW-0614">Plasmid</keyword>
<gene>
    <name evidence="2" type="ORF">Smon_1509</name>
</gene>
<reference evidence="2 3" key="1">
    <citation type="journal article" date="2009" name="Stand. Genomic Sci.">
        <title>Complete genome sequence of Streptobacillus moniliformis type strain (9901T).</title>
        <authorList>
            <person name="Nolan M."/>
            <person name="Gronow S."/>
            <person name="Lapidus A."/>
            <person name="Ivanova N."/>
            <person name="Copeland A."/>
            <person name="Lucas S."/>
            <person name="Del Rio T.G."/>
            <person name="Chen F."/>
            <person name="Tice H."/>
            <person name="Pitluck S."/>
            <person name="Cheng J.F."/>
            <person name="Sims D."/>
            <person name="Meincke L."/>
            <person name="Bruce D."/>
            <person name="Goodwin L."/>
            <person name="Brettin T."/>
            <person name="Han C."/>
            <person name="Detter J.C."/>
            <person name="Ovchinikova G."/>
            <person name="Pati A."/>
            <person name="Mavromatis K."/>
            <person name="Mikhailova N."/>
            <person name="Chen A."/>
            <person name="Palaniappan K."/>
            <person name="Land M."/>
            <person name="Hauser L."/>
            <person name="Chang Y.J."/>
            <person name="Jeffries C.D."/>
            <person name="Rohde M."/>
            <person name="Sproer C."/>
            <person name="Goker M."/>
            <person name="Bristow J."/>
            <person name="Eisen J.A."/>
            <person name="Markowitz V."/>
            <person name="Hugenholtz P."/>
            <person name="Kyrpides N.C."/>
            <person name="Klenk H.P."/>
            <person name="Chain P."/>
        </authorList>
    </citation>
    <scope>NUCLEOTIDE SEQUENCE [LARGE SCALE GENOMIC DNA]</scope>
    <source>
        <strain evidence="3">ATCC 14647 / DSM 12112 / NCTC 10651 / 9901</strain>
        <plasmid evidence="3">pSMON01</plasmid>
    </source>
</reference>
<proteinExistence type="predicted"/>
<accession>D1AYW6</accession>
<dbReference type="PANTHER" id="PTHR44523:SF1">
    <property type="entry name" value="TETRATRICOPEPTIDE REPEAT PROTEIN 13"/>
    <property type="match status" value="1"/>
</dbReference>
<evidence type="ECO:0000256" key="1">
    <source>
        <dbReference type="PROSITE-ProRule" id="PRU00339"/>
    </source>
</evidence>
<keyword evidence="3" id="KW-1185">Reference proteome</keyword>
<dbReference type="Proteomes" id="UP000002072">
    <property type="component" value="Plasmid pSMON01"/>
</dbReference>
<dbReference type="EMBL" id="CP001780">
    <property type="protein sequence ID" value="ACZ01940.1"/>
    <property type="molecule type" value="Genomic_DNA"/>
</dbReference>
<dbReference type="PANTHER" id="PTHR44523">
    <property type="entry name" value="TETRATRICOPEPTIDE REPEAT PROTEIN 13"/>
    <property type="match status" value="1"/>
</dbReference>
<feature type="repeat" description="TPR" evidence="1">
    <location>
        <begin position="319"/>
        <end position="352"/>
    </location>
</feature>
<dbReference type="SUPFAM" id="SSF48452">
    <property type="entry name" value="TPR-like"/>
    <property type="match status" value="1"/>
</dbReference>
<name>D1AYW6_STRM9</name>
<dbReference type="AlphaFoldDB" id="D1AYW6"/>
<protein>
    <submittedName>
        <fullName evidence="2">Tetratricopeptide TPR_2 repeat protein</fullName>
    </submittedName>
</protein>
<dbReference type="PROSITE" id="PS50005">
    <property type="entry name" value="TPR"/>
    <property type="match status" value="1"/>
</dbReference>
<dbReference type="Gene3D" id="1.25.40.10">
    <property type="entry name" value="Tetratricopeptide repeat domain"/>
    <property type="match status" value="2"/>
</dbReference>
<sequence length="502" mass="60133">MVELIVKDKILISFLGLKTIIYKLKMLEIEKNLEFKRACKILNLKFNDENLKFSLTSSAKIQNQIRFYTKNKIKREIIKIIKYIIRNYKNLSISINNYDKLDEGTKLFFNIFEELFPNNIKIIIENTDKDENIIYTDQEKEINYYLKNNFADKNVIEFLIKQTEYYLNIGDYYTALSILNFIEKKETSVKLYTLFSIAYNMKEDTIKSEYYLKKWYSYGSYEDKASCLYSLSILQARHMETYRRDYNLGLKYINEGYEILNNLRKPDNTRIEINKIFNRNGYAFFLFNDKKYDEAIELVKKLIEELEKFDINKTLLQKTVLLFNLGQCYTKANYLKEAIETYKKLILLDPYFAEYHIELSKLFLKNEQIEEALNELEIALDLDSTIPEIYSLKGFISLKNEDLKEAIFNYKEAYILDKNIEIIYDYIYILSENNEYKEALNIINNLNNYQKTDNIDIISLISEVYYNNDLREKAIELLNEGIRKFENNKILLENLEIIKYDK</sequence>
<dbReference type="SMART" id="SM00028">
    <property type="entry name" value="TPR"/>
    <property type="match status" value="4"/>
</dbReference>
<dbReference type="HOGENOM" id="CLU_542807_0_0_0"/>
<keyword evidence="1" id="KW-0802">TPR repeat</keyword>
<geneLocation type="plasmid" evidence="2 3">
    <name>pSMON01</name>
</geneLocation>
<dbReference type="InterPro" id="IPR011990">
    <property type="entry name" value="TPR-like_helical_dom_sf"/>
</dbReference>
<dbReference type="InterPro" id="IPR019734">
    <property type="entry name" value="TPR_rpt"/>
</dbReference>
<dbReference type="Pfam" id="PF13181">
    <property type="entry name" value="TPR_8"/>
    <property type="match status" value="1"/>
</dbReference>
<dbReference type="RefSeq" id="WP_012859486.1">
    <property type="nucleotide sequence ID" value="NC_013516.1"/>
</dbReference>